<dbReference type="PROSITE" id="PS50853">
    <property type="entry name" value="FN3"/>
    <property type="match status" value="1"/>
</dbReference>
<name>A0A8X6J5M4_NEPPI</name>
<evidence type="ECO:0000313" key="6">
    <source>
        <dbReference type="EMBL" id="GFS37743.1"/>
    </source>
</evidence>
<dbReference type="SMART" id="SM00408">
    <property type="entry name" value="IGc2"/>
    <property type="match status" value="3"/>
</dbReference>
<dbReference type="InterPro" id="IPR036179">
    <property type="entry name" value="Ig-like_dom_sf"/>
</dbReference>
<dbReference type="InterPro" id="IPR007110">
    <property type="entry name" value="Ig-like_dom"/>
</dbReference>
<evidence type="ECO:0000259" key="4">
    <source>
        <dbReference type="PROSITE" id="PS50835"/>
    </source>
</evidence>
<evidence type="ECO:0000256" key="1">
    <source>
        <dbReference type="ARBA" id="ARBA00022737"/>
    </source>
</evidence>
<evidence type="ECO:0000313" key="7">
    <source>
        <dbReference type="Proteomes" id="UP000887013"/>
    </source>
</evidence>
<keyword evidence="3" id="KW-0472">Membrane</keyword>
<dbReference type="EMBL" id="BMAW01089040">
    <property type="protein sequence ID" value="GFS37743.1"/>
    <property type="molecule type" value="Genomic_DNA"/>
</dbReference>
<dbReference type="Gene3D" id="2.60.40.10">
    <property type="entry name" value="Immunoglobulins"/>
    <property type="match status" value="4"/>
</dbReference>
<comment type="caution">
    <text evidence="6">The sequence shown here is derived from an EMBL/GenBank/DDBJ whole genome shotgun (WGS) entry which is preliminary data.</text>
</comment>
<dbReference type="InterPro" id="IPR013783">
    <property type="entry name" value="Ig-like_fold"/>
</dbReference>
<dbReference type="InterPro" id="IPR003961">
    <property type="entry name" value="FN3_dom"/>
</dbReference>
<feature type="domain" description="Ig-like" evidence="4">
    <location>
        <begin position="138"/>
        <end position="211"/>
    </location>
</feature>
<dbReference type="GO" id="GO:0098609">
    <property type="term" value="P:cell-cell adhesion"/>
    <property type="evidence" value="ECO:0007669"/>
    <property type="project" value="TreeGrafter"/>
</dbReference>
<feature type="domain" description="Ig-like" evidence="4">
    <location>
        <begin position="218"/>
        <end position="305"/>
    </location>
</feature>
<dbReference type="SUPFAM" id="SSF48726">
    <property type="entry name" value="Immunoglobulin"/>
    <property type="match status" value="3"/>
</dbReference>
<keyword evidence="7" id="KW-1185">Reference proteome</keyword>
<dbReference type="InterPro" id="IPR003598">
    <property type="entry name" value="Ig_sub2"/>
</dbReference>
<dbReference type="PANTHER" id="PTHR44170:SF6">
    <property type="entry name" value="CONTACTIN"/>
    <property type="match status" value="1"/>
</dbReference>
<dbReference type="CDD" id="cd00063">
    <property type="entry name" value="FN3"/>
    <property type="match status" value="1"/>
</dbReference>
<feature type="domain" description="Fibronectin type-III" evidence="5">
    <location>
        <begin position="311"/>
        <end position="406"/>
    </location>
</feature>
<gene>
    <name evidence="6" type="primary">HMCN1_2</name>
    <name evidence="6" type="ORF">NPIL_482321</name>
</gene>
<dbReference type="SMART" id="SM00409">
    <property type="entry name" value="IG"/>
    <property type="match status" value="3"/>
</dbReference>
<keyword evidence="2" id="KW-1015">Disulfide bond</keyword>
<evidence type="ECO:0000259" key="5">
    <source>
        <dbReference type="PROSITE" id="PS50853"/>
    </source>
</evidence>
<dbReference type="Pfam" id="PF00041">
    <property type="entry name" value="fn3"/>
    <property type="match status" value="1"/>
</dbReference>
<feature type="domain" description="Ig-like" evidence="4">
    <location>
        <begin position="24"/>
        <end position="118"/>
    </location>
</feature>
<evidence type="ECO:0000256" key="3">
    <source>
        <dbReference type="SAM" id="Phobius"/>
    </source>
</evidence>
<dbReference type="GO" id="GO:0030154">
    <property type="term" value="P:cell differentiation"/>
    <property type="evidence" value="ECO:0007669"/>
    <property type="project" value="UniProtKB-ARBA"/>
</dbReference>
<dbReference type="PROSITE" id="PS50835">
    <property type="entry name" value="IG_LIKE"/>
    <property type="match status" value="3"/>
</dbReference>
<reference evidence="6" key="1">
    <citation type="submission" date="2020-08" db="EMBL/GenBank/DDBJ databases">
        <title>Multicomponent nature underlies the extraordinary mechanical properties of spider dragline silk.</title>
        <authorList>
            <person name="Kono N."/>
            <person name="Nakamura H."/>
            <person name="Mori M."/>
            <person name="Yoshida Y."/>
            <person name="Ohtoshi R."/>
            <person name="Malay A.D."/>
            <person name="Moran D.A.P."/>
            <person name="Tomita M."/>
            <person name="Numata K."/>
            <person name="Arakawa K."/>
        </authorList>
    </citation>
    <scope>NUCLEOTIDE SEQUENCE</scope>
</reference>
<evidence type="ECO:0000256" key="2">
    <source>
        <dbReference type="ARBA" id="ARBA00023157"/>
    </source>
</evidence>
<dbReference type="AlphaFoldDB" id="A0A8X6J5M4"/>
<sequence length="456" mass="51014">MQLILKLHFSKSQYYRVGQNGTSPHLRLEPPGDFYAFFTGDSFFITCIPDPGSGATRLAWQTPNGKDITHTKGRVHVEPSAHNILGLELVVEEVRYKDQGTFICSAVVDGRETTRKFTLQVYLSITFWDAPEVQIGKEGTDFMVTSSVRADPSPIVSWYVNDSIILDGPRRTITEDGLFIRNLKTSDSGSYVCRAFVVTPHKSQIQDKKIAVYVHYKPVWKESDVDTFYAVVGSTGNLTCEADSEPPPTFEWFKGRALLGNNKIYKISNGKYKSILQVKVKSHSNLGNYLCLVSNSVGEIQKDVFLMEGVLPNIPSFTLESEESGILAVEIFQSPQDTIPVTGYKIQWKLASASWNHAREYLTSAGNEFLIQDLNFDTDYEVRVNARNEIGFSNFTDSLIQRTRGLVAETIVDGSKVLSSTFSKSPPLLHQSMMVSGMASFAIIAVWIFHHSRLMS</sequence>
<dbReference type="PANTHER" id="PTHR44170">
    <property type="entry name" value="PROTEIN SIDEKICK"/>
    <property type="match status" value="1"/>
</dbReference>
<keyword evidence="3" id="KW-0812">Transmembrane</keyword>
<keyword evidence="1" id="KW-0677">Repeat</keyword>
<protein>
    <submittedName>
        <fullName evidence="6">Hemicentin-1</fullName>
    </submittedName>
</protein>
<dbReference type="SUPFAM" id="SSF49265">
    <property type="entry name" value="Fibronectin type III"/>
    <property type="match status" value="1"/>
</dbReference>
<dbReference type="GO" id="GO:0009653">
    <property type="term" value="P:anatomical structure morphogenesis"/>
    <property type="evidence" value="ECO:0007669"/>
    <property type="project" value="UniProtKB-ARBA"/>
</dbReference>
<dbReference type="InterPro" id="IPR013098">
    <property type="entry name" value="Ig_I-set"/>
</dbReference>
<feature type="transmembrane region" description="Helical" evidence="3">
    <location>
        <begin position="428"/>
        <end position="449"/>
    </location>
</feature>
<keyword evidence="3" id="KW-1133">Transmembrane helix</keyword>
<dbReference type="InterPro" id="IPR003599">
    <property type="entry name" value="Ig_sub"/>
</dbReference>
<dbReference type="Proteomes" id="UP000887013">
    <property type="component" value="Unassembled WGS sequence"/>
</dbReference>
<dbReference type="InterPro" id="IPR036116">
    <property type="entry name" value="FN3_sf"/>
</dbReference>
<proteinExistence type="predicted"/>
<organism evidence="6 7">
    <name type="scientific">Nephila pilipes</name>
    <name type="common">Giant wood spider</name>
    <name type="synonym">Nephila maculata</name>
    <dbReference type="NCBI Taxonomy" id="299642"/>
    <lineage>
        <taxon>Eukaryota</taxon>
        <taxon>Metazoa</taxon>
        <taxon>Ecdysozoa</taxon>
        <taxon>Arthropoda</taxon>
        <taxon>Chelicerata</taxon>
        <taxon>Arachnida</taxon>
        <taxon>Araneae</taxon>
        <taxon>Araneomorphae</taxon>
        <taxon>Entelegynae</taxon>
        <taxon>Araneoidea</taxon>
        <taxon>Nephilidae</taxon>
        <taxon>Nephila</taxon>
    </lineage>
</organism>
<dbReference type="GO" id="GO:0016020">
    <property type="term" value="C:membrane"/>
    <property type="evidence" value="ECO:0007669"/>
    <property type="project" value="UniProtKB-SubCell"/>
</dbReference>
<dbReference type="OrthoDB" id="9355041at2759"/>
<dbReference type="Pfam" id="PF07679">
    <property type="entry name" value="I-set"/>
    <property type="match status" value="2"/>
</dbReference>
<accession>A0A8X6J5M4</accession>